<reference evidence="2" key="1">
    <citation type="submission" date="2018-09" db="EMBL/GenBank/DDBJ databases">
        <authorList>
            <person name="Rimple P.A."/>
            <person name="Stoner T.H."/>
            <person name="Garlena R.A."/>
            <person name="Russell D.A."/>
            <person name="Pope W.H."/>
            <person name="Jacobs-Sera D."/>
            <person name="Hatfull G.F."/>
        </authorList>
    </citation>
    <scope>NUCLEOTIDE SEQUENCE [LARGE SCALE GENOMIC DNA]</scope>
</reference>
<dbReference type="EMBL" id="MH834610">
    <property type="protein sequence ID" value="AYN57792.1"/>
    <property type="molecule type" value="Genomic_DNA"/>
</dbReference>
<keyword evidence="2" id="KW-1185">Reference proteome</keyword>
<evidence type="ECO:0000313" key="2">
    <source>
        <dbReference type="Proteomes" id="UP000266996"/>
    </source>
</evidence>
<sequence>MRTCVSRLTCLRLFTRPQERNSK</sequence>
<evidence type="ECO:0000313" key="1">
    <source>
        <dbReference type="EMBL" id="AYN57792.1"/>
    </source>
</evidence>
<accession>A0A3G2KFL9</accession>
<proteinExistence type="predicted"/>
<organism evidence="1 2">
    <name type="scientific">Arthrobacter phage DrManhattan</name>
    <dbReference type="NCBI Taxonomy" id="2419955"/>
    <lineage>
        <taxon>Viruses</taxon>
        <taxon>Duplodnaviria</taxon>
        <taxon>Heunggongvirae</taxon>
        <taxon>Uroviricota</taxon>
        <taxon>Caudoviricetes</taxon>
        <taxon>Casidaviridae</taxon>
        <taxon>Manhattanvirus</taxon>
        <taxon>Manhattanvirus drmanhattan</taxon>
    </lineage>
</organism>
<dbReference type="RefSeq" id="YP_009815404.1">
    <property type="nucleotide sequence ID" value="NC_048093.1"/>
</dbReference>
<gene>
    <name evidence="1" type="primary">61</name>
    <name evidence="1" type="ORF">PBI_DRMANHATTAN_61</name>
</gene>
<dbReference type="GeneID" id="55006627"/>
<protein>
    <submittedName>
        <fullName evidence="1">Uncharacterized protein</fullName>
    </submittedName>
</protein>
<name>A0A3G2KFL9_9CAUD</name>
<dbReference type="KEGG" id="vg:55006627"/>
<dbReference type="Proteomes" id="UP000266996">
    <property type="component" value="Segment"/>
</dbReference>